<dbReference type="EMBL" id="BGZK01000024">
    <property type="protein sequence ID" value="GBP07051.1"/>
    <property type="molecule type" value="Genomic_DNA"/>
</dbReference>
<evidence type="ECO:0000256" key="1">
    <source>
        <dbReference type="SAM" id="MobiDB-lite"/>
    </source>
</evidence>
<evidence type="ECO:0000313" key="2">
    <source>
        <dbReference type="EMBL" id="GBP07051.1"/>
    </source>
</evidence>
<dbReference type="AlphaFoldDB" id="A0A4C1T1B7"/>
<dbReference type="Proteomes" id="UP000299102">
    <property type="component" value="Unassembled WGS sequence"/>
</dbReference>
<sequence>MLRRSPAPLGLRDSPWRRELSYLRSGGVLYEPSPAVTESDGAVAQYDSAVKAMPNRSTTLRRQAYLGTSPLHCNPVTFLQMRECYAVAQRWKSDPIAAIQIKNILLLYFKFNDQEHGFRFRSPHAGDGRQAFSRLASAANERVAPRRGGVAAPPSALDPQTF</sequence>
<name>A0A4C1T1B7_EUMVA</name>
<keyword evidence="3" id="KW-1185">Reference proteome</keyword>
<proteinExistence type="predicted"/>
<protein>
    <submittedName>
        <fullName evidence="2">Uncharacterized protein</fullName>
    </submittedName>
</protein>
<evidence type="ECO:0000313" key="3">
    <source>
        <dbReference type="Proteomes" id="UP000299102"/>
    </source>
</evidence>
<reference evidence="2 3" key="1">
    <citation type="journal article" date="2019" name="Commun. Biol.">
        <title>The bagworm genome reveals a unique fibroin gene that provides high tensile strength.</title>
        <authorList>
            <person name="Kono N."/>
            <person name="Nakamura H."/>
            <person name="Ohtoshi R."/>
            <person name="Tomita M."/>
            <person name="Numata K."/>
            <person name="Arakawa K."/>
        </authorList>
    </citation>
    <scope>NUCLEOTIDE SEQUENCE [LARGE SCALE GENOMIC DNA]</scope>
</reference>
<gene>
    <name evidence="2" type="ORF">EVAR_4467_1</name>
</gene>
<comment type="caution">
    <text evidence="2">The sequence shown here is derived from an EMBL/GenBank/DDBJ whole genome shotgun (WGS) entry which is preliminary data.</text>
</comment>
<feature type="region of interest" description="Disordered" evidence="1">
    <location>
        <begin position="143"/>
        <end position="162"/>
    </location>
</feature>
<accession>A0A4C1T1B7</accession>
<organism evidence="2 3">
    <name type="scientific">Eumeta variegata</name>
    <name type="common">Bagworm moth</name>
    <name type="synonym">Eumeta japonica</name>
    <dbReference type="NCBI Taxonomy" id="151549"/>
    <lineage>
        <taxon>Eukaryota</taxon>
        <taxon>Metazoa</taxon>
        <taxon>Ecdysozoa</taxon>
        <taxon>Arthropoda</taxon>
        <taxon>Hexapoda</taxon>
        <taxon>Insecta</taxon>
        <taxon>Pterygota</taxon>
        <taxon>Neoptera</taxon>
        <taxon>Endopterygota</taxon>
        <taxon>Lepidoptera</taxon>
        <taxon>Glossata</taxon>
        <taxon>Ditrysia</taxon>
        <taxon>Tineoidea</taxon>
        <taxon>Psychidae</taxon>
        <taxon>Oiketicinae</taxon>
        <taxon>Eumeta</taxon>
    </lineage>
</organism>